<accession>A0A859CYQ7</accession>
<evidence type="ECO:0000313" key="5">
    <source>
        <dbReference type="Proteomes" id="UP001471651"/>
    </source>
</evidence>
<reference evidence="3 4" key="1">
    <citation type="submission" date="2020-06" db="EMBL/GenBank/DDBJ databases">
        <authorList>
            <person name="Voronona O.L."/>
            <person name="Aksenova E.I."/>
            <person name="Kunda M.S."/>
            <person name="Semenov A.N."/>
            <person name="Ryzhova N."/>
        </authorList>
    </citation>
    <scope>NUCLEOTIDE SEQUENCE [LARGE SCALE GENOMIC DNA]</scope>
    <source>
        <strain evidence="3 4">MPKMM3633</strain>
    </source>
</reference>
<organism evidence="3 4">
    <name type="scientific">Marinomonas primoryensis</name>
    <dbReference type="NCBI Taxonomy" id="178399"/>
    <lineage>
        <taxon>Bacteria</taxon>
        <taxon>Pseudomonadati</taxon>
        <taxon>Pseudomonadota</taxon>
        <taxon>Gammaproteobacteria</taxon>
        <taxon>Oceanospirillales</taxon>
        <taxon>Oceanospirillaceae</taxon>
        <taxon>Marinomonas</taxon>
    </lineage>
</organism>
<dbReference type="EMBL" id="JBDYKN010000005">
    <property type="protein sequence ID" value="MEP7729252.1"/>
    <property type="molecule type" value="Genomic_DNA"/>
</dbReference>
<dbReference type="Proteomes" id="UP000509371">
    <property type="component" value="Chromosome"/>
</dbReference>
<dbReference type="KEGG" id="mpri:MP3633_3088"/>
<evidence type="ECO:0000313" key="2">
    <source>
        <dbReference type="EMBL" id="MEP7729252.1"/>
    </source>
</evidence>
<protein>
    <submittedName>
        <fullName evidence="3">Uncharacterized protein</fullName>
    </submittedName>
</protein>
<evidence type="ECO:0000313" key="4">
    <source>
        <dbReference type="Proteomes" id="UP000509371"/>
    </source>
</evidence>
<reference evidence="2 5" key="2">
    <citation type="submission" date="2024-05" db="EMBL/GenBank/DDBJ databases">
        <authorList>
            <person name="Busch G.E."/>
            <person name="Sharma I."/>
        </authorList>
    </citation>
    <scope>NUCLEOTIDE SEQUENCE [LARGE SCALE GENOMIC DNA]</scope>
    <source>
        <strain evidence="2 5">23GB23</strain>
    </source>
</reference>
<gene>
    <name evidence="2" type="ORF">ABKW32_07315</name>
    <name evidence="3" type="ORF">MP3633_3088</name>
</gene>
<proteinExistence type="predicted"/>
<dbReference type="EMBL" id="CP054301">
    <property type="protein sequence ID" value="QKK81815.1"/>
    <property type="molecule type" value="Genomic_DNA"/>
</dbReference>
<evidence type="ECO:0000256" key="1">
    <source>
        <dbReference type="SAM" id="MobiDB-lite"/>
    </source>
</evidence>
<name>A0A859CYQ7_9GAMM</name>
<dbReference type="AlphaFoldDB" id="A0A859CYQ7"/>
<dbReference type="Proteomes" id="UP001471651">
    <property type="component" value="Unassembled WGS sequence"/>
</dbReference>
<sequence length="55" mass="6081">MKLLPIFIAGFLITTVYVWQQNGDTISVTLPSEDQQKEMIGTSNTPSISLTPIKN</sequence>
<dbReference type="RefSeq" id="WP_162690197.1">
    <property type="nucleotide sequence ID" value="NZ_BAAAEF010000016.1"/>
</dbReference>
<feature type="compositionally biased region" description="Polar residues" evidence="1">
    <location>
        <begin position="41"/>
        <end position="55"/>
    </location>
</feature>
<feature type="region of interest" description="Disordered" evidence="1">
    <location>
        <begin position="36"/>
        <end position="55"/>
    </location>
</feature>
<keyword evidence="5" id="KW-1185">Reference proteome</keyword>
<evidence type="ECO:0000313" key="3">
    <source>
        <dbReference type="EMBL" id="QKK81815.1"/>
    </source>
</evidence>